<feature type="region of interest" description="Disordered" evidence="1">
    <location>
        <begin position="1"/>
        <end position="39"/>
    </location>
</feature>
<reference evidence="2 3" key="1">
    <citation type="submission" date="2010-03" db="EMBL/GenBank/DDBJ databases">
        <title>The genome sequence of Bacteriodes xylanisolvens XB1A.</title>
        <authorList>
            <consortium name="metaHIT consortium -- http://www.metahit.eu/"/>
            <person name="Pajon A."/>
            <person name="Turner K."/>
            <person name="Parkhill J."/>
            <person name="Bernalier A."/>
        </authorList>
    </citation>
    <scope>NUCLEOTIDE SEQUENCE [LARGE SCALE GENOMIC DNA]</scope>
    <source>
        <strain evidence="2 3">XB1A</strain>
    </source>
</reference>
<sequence length="39" mass="4721">MPGNKKFQGSKQKVPYNGSKGFKYRNRENEMRKRPYQKD</sequence>
<feature type="compositionally biased region" description="Basic and acidic residues" evidence="1">
    <location>
        <begin position="25"/>
        <end position="39"/>
    </location>
</feature>
<gene>
    <name evidence="2" type="ORF">BXY_07860</name>
</gene>
<name>D6D7H6_9BACE</name>
<organism evidence="2 3">
    <name type="scientific">Bacteroides xylanisolvens XB1A</name>
    <dbReference type="NCBI Taxonomy" id="657309"/>
    <lineage>
        <taxon>Bacteria</taxon>
        <taxon>Pseudomonadati</taxon>
        <taxon>Bacteroidota</taxon>
        <taxon>Bacteroidia</taxon>
        <taxon>Bacteroidales</taxon>
        <taxon>Bacteroidaceae</taxon>
        <taxon>Bacteroides</taxon>
    </lineage>
</organism>
<reference evidence="2 3" key="2">
    <citation type="submission" date="2010-03" db="EMBL/GenBank/DDBJ databases">
        <authorList>
            <person name="Pajon A."/>
        </authorList>
    </citation>
    <scope>NUCLEOTIDE SEQUENCE [LARGE SCALE GENOMIC DNA]</scope>
    <source>
        <strain evidence="2 3">XB1A</strain>
    </source>
</reference>
<dbReference type="AlphaFoldDB" id="D6D7H6"/>
<protein>
    <submittedName>
        <fullName evidence="2">Uncharacterized protein</fullName>
    </submittedName>
</protein>
<proteinExistence type="predicted"/>
<dbReference type="PATRIC" id="fig|657309.4.peg.4368"/>
<dbReference type="Proteomes" id="UP000008795">
    <property type="component" value="Chromosome"/>
</dbReference>
<dbReference type="EMBL" id="FP929033">
    <property type="protein sequence ID" value="CBK65971.1"/>
    <property type="molecule type" value="Genomic_DNA"/>
</dbReference>
<dbReference type="HOGENOM" id="CLU_3304919_0_0_10"/>
<evidence type="ECO:0000313" key="3">
    <source>
        <dbReference type="Proteomes" id="UP000008795"/>
    </source>
</evidence>
<dbReference type="KEGG" id="bxy:BXY_07860"/>
<evidence type="ECO:0000313" key="2">
    <source>
        <dbReference type="EMBL" id="CBK65971.1"/>
    </source>
</evidence>
<accession>D6D7H6</accession>
<evidence type="ECO:0000256" key="1">
    <source>
        <dbReference type="SAM" id="MobiDB-lite"/>
    </source>
</evidence>